<evidence type="ECO:0000256" key="4">
    <source>
        <dbReference type="ARBA" id="ARBA00023186"/>
    </source>
</evidence>
<dbReference type="InterPro" id="IPR050130">
    <property type="entry name" value="ClpA_ClpB"/>
</dbReference>
<keyword evidence="5" id="KW-0472">Membrane</keyword>
<dbReference type="Pfam" id="PF17871">
    <property type="entry name" value="AAA_lid_9"/>
    <property type="match status" value="1"/>
</dbReference>
<dbReference type="Proteomes" id="UP000177763">
    <property type="component" value="Unassembled WGS sequence"/>
</dbReference>
<dbReference type="SUPFAM" id="SSF52540">
    <property type="entry name" value="P-loop containing nucleoside triphosphate hydrolases"/>
    <property type="match status" value="2"/>
</dbReference>
<dbReference type="SMART" id="SM01086">
    <property type="entry name" value="ClpB_D2-small"/>
    <property type="match status" value="1"/>
</dbReference>
<keyword evidence="5" id="KW-1133">Transmembrane helix</keyword>
<dbReference type="InterPro" id="IPR019489">
    <property type="entry name" value="Clp_ATPase_C"/>
</dbReference>
<dbReference type="STRING" id="1802630.A3H26_00300"/>
<protein>
    <recommendedName>
        <fullName evidence="10">Clp R domain-containing protein</fullName>
    </recommendedName>
</protein>
<feature type="transmembrane region" description="Helical" evidence="5">
    <location>
        <begin position="99"/>
        <end position="123"/>
    </location>
</feature>
<dbReference type="AlphaFoldDB" id="A0A1F4VGJ6"/>
<evidence type="ECO:0000313" key="9">
    <source>
        <dbReference type="Proteomes" id="UP000177763"/>
    </source>
</evidence>
<feature type="transmembrane region" description="Helical" evidence="5">
    <location>
        <begin position="31"/>
        <end position="53"/>
    </location>
</feature>
<dbReference type="InterPro" id="IPR003593">
    <property type="entry name" value="AAA+_ATPase"/>
</dbReference>
<dbReference type="Pfam" id="PF10431">
    <property type="entry name" value="ClpB_D2-small"/>
    <property type="match status" value="1"/>
</dbReference>
<evidence type="ECO:0000259" key="7">
    <source>
        <dbReference type="SMART" id="SM01086"/>
    </source>
</evidence>
<dbReference type="CDD" id="cd00009">
    <property type="entry name" value="AAA"/>
    <property type="match status" value="1"/>
</dbReference>
<dbReference type="InterPro" id="IPR027417">
    <property type="entry name" value="P-loop_NTPase"/>
</dbReference>
<dbReference type="Pfam" id="PF07724">
    <property type="entry name" value="AAA_2"/>
    <property type="match status" value="1"/>
</dbReference>
<name>A0A1F4VGJ6_UNCKA</name>
<evidence type="ECO:0000256" key="3">
    <source>
        <dbReference type="ARBA" id="ARBA00022840"/>
    </source>
</evidence>
<dbReference type="GO" id="GO:0005524">
    <property type="term" value="F:ATP binding"/>
    <property type="evidence" value="ECO:0007669"/>
    <property type="project" value="UniProtKB-KW"/>
</dbReference>
<feature type="domain" description="Clp ATPase C-terminal" evidence="7">
    <location>
        <begin position="770"/>
        <end position="855"/>
    </location>
</feature>
<dbReference type="CDD" id="cd19499">
    <property type="entry name" value="RecA-like_ClpB_Hsp104-like"/>
    <property type="match status" value="1"/>
</dbReference>
<evidence type="ECO:0000256" key="1">
    <source>
        <dbReference type="ARBA" id="ARBA00022737"/>
    </source>
</evidence>
<dbReference type="EMBL" id="MEVN01000039">
    <property type="protein sequence ID" value="OGC56367.1"/>
    <property type="molecule type" value="Genomic_DNA"/>
</dbReference>
<feature type="domain" description="AAA+ ATPase" evidence="6">
    <location>
        <begin position="328"/>
        <end position="472"/>
    </location>
</feature>
<evidence type="ECO:0000259" key="6">
    <source>
        <dbReference type="SMART" id="SM00382"/>
    </source>
</evidence>
<dbReference type="Pfam" id="PF00004">
    <property type="entry name" value="AAA"/>
    <property type="match status" value="1"/>
</dbReference>
<dbReference type="PANTHER" id="PTHR11638:SF18">
    <property type="entry name" value="HEAT SHOCK PROTEIN 104"/>
    <property type="match status" value="1"/>
</dbReference>
<dbReference type="Gene3D" id="3.40.50.300">
    <property type="entry name" value="P-loop containing nucleotide triphosphate hydrolases"/>
    <property type="match status" value="2"/>
</dbReference>
<keyword evidence="5" id="KW-0812">Transmembrane</keyword>
<proteinExistence type="predicted"/>
<comment type="caution">
    <text evidence="8">The sequence shown here is derived from an EMBL/GenBank/DDBJ whole genome shotgun (WGS) entry which is preliminary data.</text>
</comment>
<feature type="domain" description="AAA+ ATPase" evidence="6">
    <location>
        <begin position="604"/>
        <end position="771"/>
    </location>
</feature>
<dbReference type="GO" id="GO:0034605">
    <property type="term" value="P:cellular response to heat"/>
    <property type="evidence" value="ECO:0007669"/>
    <property type="project" value="TreeGrafter"/>
</dbReference>
<keyword evidence="3" id="KW-0067">ATP-binding</keyword>
<dbReference type="InterPro" id="IPR001270">
    <property type="entry name" value="ClpA/B"/>
</dbReference>
<feature type="transmembrane region" description="Helical" evidence="5">
    <location>
        <begin position="65"/>
        <end position="93"/>
    </location>
</feature>
<evidence type="ECO:0008006" key="10">
    <source>
        <dbReference type="Google" id="ProtNLM"/>
    </source>
</evidence>
<dbReference type="PANTHER" id="PTHR11638">
    <property type="entry name" value="ATP-DEPENDENT CLP PROTEASE"/>
    <property type="match status" value="1"/>
</dbReference>
<dbReference type="FunFam" id="3.40.50.300:FF:000025">
    <property type="entry name" value="ATP-dependent Clp protease subunit"/>
    <property type="match status" value="1"/>
</dbReference>
<sequence length="860" mass="96133">MITKLPSDLIDFLYWWAIRAPKRILSVSKRIFILVNYDLSLTLHIRLIFVPLFNDFTKVGRVIGFFMRLLLILTGIVVFALLSVLFIFVPITWYVAPLLLIYFLKLWSIPIFVSLFILHQLVISGTPKKRVTLVGKGDIIKSFRPEAEKFLNLLFKLKGSAVPMFLKFPRVYYILKKAELLNPEVEEKISGPFVPTDLNAFAKLAFDFAVKHGVRYVETEHVFLAVLATIPKVDSLLSYFSSSEADIEEAVKWVVSNREALSRIFLWQEDFVMPKMGGVNKGLTGRVTPNLDAVSEDFTENARKGYFNKIVGREKEIKEISQTLSSSSSENVMIIGEPGSGKTSLVKAMAFMIIKGTEFKSLTFKRIISIEAGSLLAGTKSAGDIAGKIKLVFDEAVGSGDVIIFIDEIHELFAGSSDQGESYSAFSILQSYLSSEKLQFIGATNVKNYRKYIEPNGAFARLFQVIEIPEASKEDTVQILKVVADKFEKDYSVVISYPSLLKAVALSEKLIHERVLPDKAIDILGRAATSARDADKYIVAEGVAIVVSEMTNVPVTSITDDESQKLLKIEDEMKKKVIGQDQAIVQIGNALRRARVGIRNEDKPIASFLFVGTTGVGKTETAKTLADVYFGDKKAMIRIDMSEYQQQDSIDRLVGAPDGSTKGILTEAVRLRPFSLILLDEIEKAYSNILLTFLQVLDDGRLTDSSGMVIDFTNTIIIATSNVGTRAIQDVFSKGSLFQEMEEVANKEVRDHFAPEFLNRFSGIIVFKPLDMDSVKKITDLMLNKIRNMAIEKDVKINFKPELIDELAKRGFSPEWGARPLARVIEDSVENYLAKKLLSNEINKGDEVTLGLEVFDIIPQ</sequence>
<keyword evidence="2" id="KW-0547">Nucleotide-binding</keyword>
<dbReference type="InterPro" id="IPR041546">
    <property type="entry name" value="ClpA/ClpB_AAA_lid"/>
</dbReference>
<evidence type="ECO:0000256" key="2">
    <source>
        <dbReference type="ARBA" id="ARBA00022741"/>
    </source>
</evidence>
<gene>
    <name evidence="8" type="ORF">A3H26_00300</name>
</gene>
<dbReference type="Gene3D" id="1.10.8.60">
    <property type="match status" value="2"/>
</dbReference>
<dbReference type="GO" id="GO:0005737">
    <property type="term" value="C:cytoplasm"/>
    <property type="evidence" value="ECO:0007669"/>
    <property type="project" value="TreeGrafter"/>
</dbReference>
<dbReference type="InterPro" id="IPR003959">
    <property type="entry name" value="ATPase_AAA_core"/>
</dbReference>
<evidence type="ECO:0000313" key="8">
    <source>
        <dbReference type="EMBL" id="OGC56367.1"/>
    </source>
</evidence>
<evidence type="ECO:0000256" key="5">
    <source>
        <dbReference type="SAM" id="Phobius"/>
    </source>
</evidence>
<dbReference type="PRINTS" id="PR00300">
    <property type="entry name" value="CLPPROTEASEA"/>
</dbReference>
<reference evidence="8 9" key="1">
    <citation type="journal article" date="2016" name="Nat. Commun.">
        <title>Thousands of microbial genomes shed light on interconnected biogeochemical processes in an aquifer system.</title>
        <authorList>
            <person name="Anantharaman K."/>
            <person name="Brown C.T."/>
            <person name="Hug L.A."/>
            <person name="Sharon I."/>
            <person name="Castelle C.J."/>
            <person name="Probst A.J."/>
            <person name="Thomas B.C."/>
            <person name="Singh A."/>
            <person name="Wilkins M.J."/>
            <person name="Karaoz U."/>
            <person name="Brodie E.L."/>
            <person name="Williams K.H."/>
            <person name="Hubbard S.S."/>
            <person name="Banfield J.F."/>
        </authorList>
    </citation>
    <scope>NUCLEOTIDE SEQUENCE [LARGE SCALE GENOMIC DNA]</scope>
</reference>
<organism evidence="8 9">
    <name type="scientific">candidate division WWE3 bacterium RIFCSPLOWO2_12_FULL_36_10</name>
    <dbReference type="NCBI Taxonomy" id="1802630"/>
    <lineage>
        <taxon>Bacteria</taxon>
        <taxon>Katanobacteria</taxon>
    </lineage>
</organism>
<accession>A0A1F4VGJ6</accession>
<keyword evidence="1" id="KW-0677">Repeat</keyword>
<keyword evidence="4" id="KW-0143">Chaperone</keyword>
<dbReference type="SMART" id="SM00382">
    <property type="entry name" value="AAA"/>
    <property type="match status" value="2"/>
</dbReference>
<dbReference type="GO" id="GO:0016887">
    <property type="term" value="F:ATP hydrolysis activity"/>
    <property type="evidence" value="ECO:0007669"/>
    <property type="project" value="InterPro"/>
</dbReference>